<keyword evidence="3" id="KW-0813">Transport</keyword>
<dbReference type="RefSeq" id="XP_015605717.1">
    <property type="nucleotide sequence ID" value="XM_015750231.2"/>
</dbReference>
<keyword evidence="8" id="KW-0498">Mitosis</keyword>
<comment type="subcellular location">
    <subcellularLocation>
        <location evidence="2">Chromosome</location>
        <location evidence="2">Centromere</location>
        <location evidence="2">Kinetochore</location>
    </subcellularLocation>
    <subcellularLocation>
        <location evidence="1">Nucleus</location>
        <location evidence="1">Nuclear pore complex</location>
    </subcellularLocation>
</comment>
<dbReference type="RefSeq" id="XP_024945829.1">
    <property type="nucleotide sequence ID" value="XM_025090061.1"/>
</dbReference>
<dbReference type="PROSITE" id="PS50294">
    <property type="entry name" value="WD_REPEATS_REGION"/>
    <property type="match status" value="1"/>
</dbReference>
<keyword evidence="5 22" id="KW-0853">WD repeat</keyword>
<dbReference type="GO" id="GO:0031080">
    <property type="term" value="C:nuclear pore outer ring"/>
    <property type="evidence" value="ECO:0007669"/>
    <property type="project" value="InterPro"/>
</dbReference>
<organism evidence="23 24">
    <name type="scientific">Cephus cinctus</name>
    <name type="common">Wheat stem sawfly</name>
    <dbReference type="NCBI Taxonomy" id="211228"/>
    <lineage>
        <taxon>Eukaryota</taxon>
        <taxon>Metazoa</taxon>
        <taxon>Ecdysozoa</taxon>
        <taxon>Arthropoda</taxon>
        <taxon>Hexapoda</taxon>
        <taxon>Insecta</taxon>
        <taxon>Pterygota</taxon>
        <taxon>Neoptera</taxon>
        <taxon>Endopterygota</taxon>
        <taxon>Hymenoptera</taxon>
        <taxon>Cephoidea</taxon>
        <taxon>Cephidae</taxon>
        <taxon>Cephus</taxon>
    </lineage>
</organism>
<dbReference type="Proteomes" id="UP000694920">
    <property type="component" value="Unplaced"/>
</dbReference>
<evidence type="ECO:0000256" key="15">
    <source>
        <dbReference type="ARBA" id="ARBA00023242"/>
    </source>
</evidence>
<keyword evidence="11" id="KW-0995">Kinetochore</keyword>
<dbReference type="GO" id="GO:0007059">
    <property type="term" value="P:chromosome segregation"/>
    <property type="evidence" value="ECO:0007669"/>
    <property type="project" value="UniProtKB-KW"/>
</dbReference>
<evidence type="ECO:0000256" key="19">
    <source>
        <dbReference type="ARBA" id="ARBA00062724"/>
    </source>
</evidence>
<evidence type="ECO:0000256" key="3">
    <source>
        <dbReference type="ARBA" id="ARBA00022448"/>
    </source>
</evidence>
<dbReference type="PANTHER" id="PTHR22806:SF0">
    <property type="entry name" value="NUCLEOPORIN NUP37"/>
    <property type="match status" value="1"/>
</dbReference>
<accession>A0AAJ7FS76</accession>
<dbReference type="AlphaFoldDB" id="A0AAJ7FS76"/>
<keyword evidence="6" id="KW-0132">Cell division</keyword>
<dbReference type="GeneID" id="107272756"/>
<evidence type="ECO:0000313" key="24">
    <source>
        <dbReference type="RefSeq" id="XP_015605716.1"/>
    </source>
</evidence>
<comment type="function">
    <text evidence="18">Component of the Nup107-160 subcomplex of the nuclear pore complex (NPC). The Nup107-160 subcomplex is required for the assembly of a functional NPC. The Nup107-160 subcomplex is also required for normal kinetochore microtubule attachment, mitotic progression and chromosome segregation.</text>
</comment>
<dbReference type="InterPro" id="IPR037626">
    <property type="entry name" value="NUP37"/>
</dbReference>
<evidence type="ECO:0000256" key="22">
    <source>
        <dbReference type="PROSITE-ProRule" id="PRU00221"/>
    </source>
</evidence>
<reference evidence="24 25" key="1">
    <citation type="submission" date="2025-04" db="UniProtKB">
        <authorList>
            <consortium name="RefSeq"/>
        </authorList>
    </citation>
    <scope>IDENTIFICATION</scope>
</reference>
<protein>
    <recommendedName>
        <fullName evidence="20">Nucleoporin Nup37</fullName>
    </recommendedName>
    <alternativeName>
        <fullName evidence="21">Nup107-160 subcomplex subunit Nup37</fullName>
    </alternativeName>
</protein>
<dbReference type="Gene3D" id="2.130.10.10">
    <property type="entry name" value="YVTN repeat-like/Quinoprotein amine dehydrogenase"/>
    <property type="match status" value="1"/>
</dbReference>
<dbReference type="RefSeq" id="XP_015605719.1">
    <property type="nucleotide sequence ID" value="XM_015750233.2"/>
</dbReference>
<dbReference type="InterPro" id="IPR001680">
    <property type="entry name" value="WD40_rpt"/>
</dbReference>
<dbReference type="SUPFAM" id="SSF50978">
    <property type="entry name" value="WD40 repeat-like"/>
    <property type="match status" value="1"/>
</dbReference>
<dbReference type="PROSITE" id="PS50082">
    <property type="entry name" value="WD_REPEATS_2"/>
    <property type="match status" value="1"/>
</dbReference>
<keyword evidence="12" id="KW-0653">Protein transport</keyword>
<evidence type="ECO:0000256" key="21">
    <source>
        <dbReference type="ARBA" id="ARBA00076652"/>
    </source>
</evidence>
<evidence type="ECO:0000256" key="17">
    <source>
        <dbReference type="ARBA" id="ARBA00023328"/>
    </source>
</evidence>
<dbReference type="GO" id="GO:0051301">
    <property type="term" value="P:cell division"/>
    <property type="evidence" value="ECO:0007669"/>
    <property type="project" value="UniProtKB-KW"/>
</dbReference>
<evidence type="ECO:0000256" key="12">
    <source>
        <dbReference type="ARBA" id="ARBA00022927"/>
    </source>
</evidence>
<keyword evidence="16" id="KW-0131">Cell cycle</keyword>
<evidence type="ECO:0000256" key="2">
    <source>
        <dbReference type="ARBA" id="ARBA00004629"/>
    </source>
</evidence>
<keyword evidence="17" id="KW-0137">Centromere</keyword>
<keyword evidence="23" id="KW-1185">Reference proteome</keyword>
<dbReference type="GO" id="GO:0000776">
    <property type="term" value="C:kinetochore"/>
    <property type="evidence" value="ECO:0007669"/>
    <property type="project" value="UniProtKB-KW"/>
</dbReference>
<evidence type="ECO:0000256" key="4">
    <source>
        <dbReference type="ARBA" id="ARBA00022454"/>
    </source>
</evidence>
<name>A0AAJ7FS76_CEPCN</name>
<dbReference type="RefSeq" id="XP_015605716.1">
    <property type="nucleotide sequence ID" value="XM_015750230.2"/>
</dbReference>
<evidence type="ECO:0000256" key="20">
    <source>
        <dbReference type="ARBA" id="ARBA00068271"/>
    </source>
</evidence>
<evidence type="ECO:0000256" key="18">
    <source>
        <dbReference type="ARBA" id="ARBA00053706"/>
    </source>
</evidence>
<keyword evidence="13" id="KW-0811">Translocation</keyword>
<dbReference type="InterPro" id="IPR036322">
    <property type="entry name" value="WD40_repeat_dom_sf"/>
</dbReference>
<comment type="subunit">
    <text evidence="19">Component of the Nup107-160 subcomplex of the nuclear pore complex (NPC). The Nup107-160 subcomplex includes NUP160, NUP133, NUP107, NUP98, NUP85, NUP43, NUP37, SEH1 and SEC13.</text>
</comment>
<evidence type="ECO:0000256" key="8">
    <source>
        <dbReference type="ARBA" id="ARBA00022776"/>
    </source>
</evidence>
<gene>
    <name evidence="24 25 26 27" type="primary">LOC107272756</name>
</gene>
<dbReference type="SMART" id="SM00320">
    <property type="entry name" value="WD40"/>
    <property type="match status" value="5"/>
</dbReference>
<dbReference type="GO" id="GO:0015031">
    <property type="term" value="P:protein transport"/>
    <property type="evidence" value="ECO:0007669"/>
    <property type="project" value="UniProtKB-KW"/>
</dbReference>
<evidence type="ECO:0000313" key="26">
    <source>
        <dbReference type="RefSeq" id="XP_015605719.1"/>
    </source>
</evidence>
<evidence type="ECO:0000313" key="27">
    <source>
        <dbReference type="RefSeq" id="XP_024945829.1"/>
    </source>
</evidence>
<evidence type="ECO:0000256" key="9">
    <source>
        <dbReference type="ARBA" id="ARBA00022816"/>
    </source>
</evidence>
<keyword evidence="7" id="KW-0677">Repeat</keyword>
<evidence type="ECO:0000313" key="23">
    <source>
        <dbReference type="Proteomes" id="UP000694920"/>
    </source>
</evidence>
<dbReference type="InterPro" id="IPR015943">
    <property type="entry name" value="WD40/YVTN_repeat-like_dom_sf"/>
</dbReference>
<keyword evidence="14" id="KW-0906">Nuclear pore complex</keyword>
<dbReference type="Pfam" id="PF00400">
    <property type="entry name" value="WD40"/>
    <property type="match status" value="2"/>
</dbReference>
<dbReference type="GO" id="GO:0051028">
    <property type="term" value="P:mRNA transport"/>
    <property type="evidence" value="ECO:0007669"/>
    <property type="project" value="UniProtKB-KW"/>
</dbReference>
<evidence type="ECO:0000256" key="11">
    <source>
        <dbReference type="ARBA" id="ARBA00022838"/>
    </source>
</evidence>
<evidence type="ECO:0000256" key="16">
    <source>
        <dbReference type="ARBA" id="ARBA00023306"/>
    </source>
</evidence>
<evidence type="ECO:0000256" key="13">
    <source>
        <dbReference type="ARBA" id="ARBA00023010"/>
    </source>
</evidence>
<keyword evidence="9" id="KW-0509">mRNA transport</keyword>
<evidence type="ECO:0000256" key="10">
    <source>
        <dbReference type="ARBA" id="ARBA00022829"/>
    </source>
</evidence>
<dbReference type="PANTHER" id="PTHR22806">
    <property type="entry name" value="NUCLEOPORIN NUP37 P37 -RELATED"/>
    <property type="match status" value="1"/>
</dbReference>
<evidence type="ECO:0000256" key="5">
    <source>
        <dbReference type="ARBA" id="ARBA00022574"/>
    </source>
</evidence>
<evidence type="ECO:0000256" key="6">
    <source>
        <dbReference type="ARBA" id="ARBA00022618"/>
    </source>
</evidence>
<sequence length="326" mass="36611">MEEALTSPPTFKLDFSKQIFCVELSPYEWSQQLICIALGEEIVVGTVQFQDEDDGEDITYSPIRTFHHETRVHAIAWSPETSLSVVPKIVAFCVAGADFKIRLYNSNLNDVNIYEILEGHTDYVNSIAYEPEGELLASASDDHTCKLWAVKEDQKCISSFYLTSPGVTVCWHREESGKLLVAEKNGLIHMYNVRSQQDIMSLDAGLVPLVSADWSPNPLNVVCAAAGELLLWDVTRPSRPFGSFTLHVEGCLKTKFCPANELIVASIGRPDNHLKIIDLKSQQIILSGKVRLFGGLTWHHRLPYVCASNDRQLNFWRVNIKSQICL</sequence>
<keyword evidence="10" id="KW-0159">Chromosome partition</keyword>
<dbReference type="FunFam" id="2.130.10.10:FF:000168">
    <property type="entry name" value="Nucleoporin Nup37"/>
    <property type="match status" value="1"/>
</dbReference>
<feature type="repeat" description="WD" evidence="22">
    <location>
        <begin position="117"/>
        <end position="158"/>
    </location>
</feature>
<keyword evidence="15" id="KW-0539">Nucleus</keyword>
<proteinExistence type="predicted"/>
<dbReference type="KEGG" id="ccin:107272756"/>
<evidence type="ECO:0000256" key="14">
    <source>
        <dbReference type="ARBA" id="ARBA00023132"/>
    </source>
</evidence>
<keyword evidence="4" id="KW-0158">Chromosome</keyword>
<evidence type="ECO:0000313" key="25">
    <source>
        <dbReference type="RefSeq" id="XP_015605717.1"/>
    </source>
</evidence>
<evidence type="ECO:0000256" key="7">
    <source>
        <dbReference type="ARBA" id="ARBA00022737"/>
    </source>
</evidence>
<evidence type="ECO:0000256" key="1">
    <source>
        <dbReference type="ARBA" id="ARBA00004567"/>
    </source>
</evidence>
<dbReference type="CTD" id="79023"/>